<dbReference type="OrthoDB" id="272072at2759"/>
<dbReference type="PROSITE" id="PS50222">
    <property type="entry name" value="EF_HAND_2"/>
    <property type="match status" value="1"/>
</dbReference>
<dbReference type="InterPro" id="IPR052603">
    <property type="entry name" value="EFCB6"/>
</dbReference>
<dbReference type="PANTHER" id="PTHR20875:SF0">
    <property type="entry name" value="GH12158P"/>
    <property type="match status" value="1"/>
</dbReference>
<dbReference type="GO" id="GO:0005509">
    <property type="term" value="F:calcium ion binding"/>
    <property type="evidence" value="ECO:0007669"/>
    <property type="project" value="InterPro"/>
</dbReference>
<dbReference type="AlphaFoldDB" id="A0A834XMI7"/>
<gene>
    <name evidence="2" type="ORF">HCN44_003228</name>
</gene>
<dbReference type="Proteomes" id="UP000639338">
    <property type="component" value="Unassembled WGS sequence"/>
</dbReference>
<keyword evidence="3" id="KW-1185">Reference proteome</keyword>
<proteinExistence type="predicted"/>
<comment type="caution">
    <text evidence="2">The sequence shown here is derived from an EMBL/GenBank/DDBJ whole genome shotgun (WGS) entry which is preliminary data.</text>
</comment>
<dbReference type="SUPFAM" id="SSF47473">
    <property type="entry name" value="EF-hand"/>
    <property type="match status" value="2"/>
</dbReference>
<name>A0A834XMI7_APHGI</name>
<dbReference type="InterPro" id="IPR002048">
    <property type="entry name" value="EF_hand_dom"/>
</dbReference>
<evidence type="ECO:0000313" key="3">
    <source>
        <dbReference type="Proteomes" id="UP000639338"/>
    </source>
</evidence>
<evidence type="ECO:0000313" key="2">
    <source>
        <dbReference type="EMBL" id="KAF7987466.1"/>
    </source>
</evidence>
<protein>
    <recommendedName>
        <fullName evidence="1">EF-hand domain-containing protein</fullName>
    </recommendedName>
</protein>
<organism evidence="2 3">
    <name type="scientific">Aphidius gifuensis</name>
    <name type="common">Parasitoid wasp</name>
    <dbReference type="NCBI Taxonomy" id="684658"/>
    <lineage>
        <taxon>Eukaryota</taxon>
        <taxon>Metazoa</taxon>
        <taxon>Ecdysozoa</taxon>
        <taxon>Arthropoda</taxon>
        <taxon>Hexapoda</taxon>
        <taxon>Insecta</taxon>
        <taxon>Pterygota</taxon>
        <taxon>Neoptera</taxon>
        <taxon>Endopterygota</taxon>
        <taxon>Hymenoptera</taxon>
        <taxon>Apocrita</taxon>
        <taxon>Ichneumonoidea</taxon>
        <taxon>Braconidae</taxon>
        <taxon>Aphidiinae</taxon>
        <taxon>Aphidius</taxon>
    </lineage>
</organism>
<dbReference type="PANTHER" id="PTHR20875">
    <property type="entry name" value="EF-HAND CALCIUM-BINDING DOMAIN-CONTAINING PROTEIN 6-RELATED"/>
    <property type="match status" value="1"/>
</dbReference>
<dbReference type="Gene3D" id="1.10.238.10">
    <property type="entry name" value="EF-hand"/>
    <property type="match status" value="3"/>
</dbReference>
<dbReference type="EMBL" id="JACMRX010000006">
    <property type="protein sequence ID" value="KAF7987466.1"/>
    <property type="molecule type" value="Genomic_DNA"/>
</dbReference>
<dbReference type="InterPro" id="IPR011992">
    <property type="entry name" value="EF-hand-dom_pair"/>
</dbReference>
<evidence type="ECO:0000259" key="1">
    <source>
        <dbReference type="PROSITE" id="PS50222"/>
    </source>
</evidence>
<sequence length="656" mass="76330">MKKNIKLGDIWHSCNKIRAAIFRFPLNIWDVFKPVDPNASGLVSESTFVGILSGQLKSLIGLSDSEILNLSDYFRVQDGRILYSQLCEVIHGNEPKLAEKPLITGLEWQDPDHVNRLSKTELRKLKLIITQIAINVNKRKIALRPYFQDYELDLLDQFPGRIITAELPKLPRPEVGKILVSDAFKKDTIFHPALDNKNSHMTIVEIIHRIQRHVLERRLSVKNFFTHFDILNTGKVSICQFRRGLDSMQLSSIGKLHLTEDEINQLIILYKDPNDNERVYWKLFEDDINHVFTTAELEKMPNLRIDPPGPEIINLPEKGRRNWIDVSNNTRELCEQIIIKIRHRIEERKMIIKPLFKDYDKLNHGHVSRNQLRQILGTAGILLASEELFALEQRYNDDRGFNYGLFLNDIEASPITVPYYNEMLEEKKLINFEKPAPVPTQDEKDIVLILAKIKAKVIQQRIKVTEFLRPFDTHNEMSIKRDEFVRGVDQLRCVLSKAELETIMDIFKAPFRPGYVEYERFANAIEEAVTIGQLEKSPLLVPCQHITPGTTTTKSFLNYQERQTVAQVMDKLVKIYSPNYIDLFKDFDKTNSGTVTREQLMKVLSIRKSLMIMSLKEFDIIYKCFCIDKNGRIDFNYRAFLEALDYLKTNNKRLPN</sequence>
<feature type="domain" description="EF-hand" evidence="1">
    <location>
        <begin position="575"/>
        <end position="610"/>
    </location>
</feature>
<accession>A0A834XMI7</accession>
<reference evidence="2 3" key="1">
    <citation type="submission" date="2020-08" db="EMBL/GenBank/DDBJ databases">
        <title>Aphidius gifuensis genome sequencing and assembly.</title>
        <authorList>
            <person name="Du Z."/>
        </authorList>
    </citation>
    <scope>NUCLEOTIDE SEQUENCE [LARGE SCALE GENOMIC DNA]</scope>
    <source>
        <strain evidence="2">YNYX2018</strain>
        <tissue evidence="2">Adults</tissue>
    </source>
</reference>